<gene>
    <name evidence="1" type="ORF">SAMN04487818_108351</name>
</gene>
<dbReference type="STRING" id="155974.SAMN04487818_108351"/>
<organism evidence="1 2">
    <name type="scientific">Actinokineospora terrae</name>
    <dbReference type="NCBI Taxonomy" id="155974"/>
    <lineage>
        <taxon>Bacteria</taxon>
        <taxon>Bacillati</taxon>
        <taxon>Actinomycetota</taxon>
        <taxon>Actinomycetes</taxon>
        <taxon>Pseudonocardiales</taxon>
        <taxon>Pseudonocardiaceae</taxon>
        <taxon>Actinokineospora</taxon>
    </lineage>
</organism>
<name>A0A1H9VGU6_9PSEU</name>
<dbReference type="EMBL" id="FOGI01000008">
    <property type="protein sequence ID" value="SES20789.1"/>
    <property type="molecule type" value="Genomic_DNA"/>
</dbReference>
<proteinExistence type="predicted"/>
<evidence type="ECO:0000313" key="2">
    <source>
        <dbReference type="Proteomes" id="UP000199051"/>
    </source>
</evidence>
<dbReference type="Proteomes" id="UP000199051">
    <property type="component" value="Unassembled WGS sequence"/>
</dbReference>
<dbReference type="AlphaFoldDB" id="A0A1H9VGU6"/>
<reference evidence="2" key="1">
    <citation type="submission" date="2016-10" db="EMBL/GenBank/DDBJ databases">
        <authorList>
            <person name="Varghese N."/>
            <person name="Submissions S."/>
        </authorList>
    </citation>
    <scope>NUCLEOTIDE SEQUENCE [LARGE SCALE GENOMIC DNA]</scope>
    <source>
        <strain evidence="2">DSM 44260</strain>
    </source>
</reference>
<keyword evidence="2" id="KW-1185">Reference proteome</keyword>
<accession>A0A1H9VGU6</accession>
<protein>
    <submittedName>
        <fullName evidence="1">Uncharacterized protein</fullName>
    </submittedName>
</protein>
<sequence>MDTCLACWHAGEGDTVHCEKCPCCKVCKEHRMAGCPLCED</sequence>
<evidence type="ECO:0000313" key="1">
    <source>
        <dbReference type="EMBL" id="SES20789.1"/>
    </source>
</evidence>